<evidence type="ECO:0000313" key="8">
    <source>
        <dbReference type="EMBL" id="WAW09237.1"/>
    </source>
</evidence>
<evidence type="ECO:0000256" key="2">
    <source>
        <dbReference type="ARBA" id="ARBA00022475"/>
    </source>
</evidence>
<sequence length="296" mass="32594">MNSLSRKDILLLIVLTLFWGLNWPVMKFGVTNIPPVTFRVMGMFCSLPVMWFFARRMNESIAVPKAYILPLIRLAIPNILICQTMMILGVKMLSSGRAAILCYTMPVWAVIFSCLLFKEKLSRMAFFGIICAAAGALLLLSGDFSVLSSGSTGTCIALGAAAIWGYGTVQLRRKQIPVPTSSLTFWMIAFSATVMALIALIFEHPSWRMPEPLEWAAILYNAIFVFGVATTIWNKMARTLPPVASGLSIMMVPVVGVFSGAWILSETPHWQDYVAMLLILVSMSTVLLKPGASARK</sequence>
<feature type="transmembrane region" description="Helical" evidence="6">
    <location>
        <begin position="150"/>
        <end position="171"/>
    </location>
</feature>
<dbReference type="RefSeq" id="WP_269308231.1">
    <property type="nucleotide sequence ID" value="NZ_CP098242.1"/>
</dbReference>
<reference evidence="8" key="1">
    <citation type="journal article" date="2022" name="Front. Microbiol.">
        <title>New perspectives on an old grouping: The genomic and phenotypic variability of Oxalobacter formigenes and the implications for calcium oxalate stone prevention.</title>
        <authorList>
            <person name="Chmiel J.A."/>
            <person name="Carr C."/>
            <person name="Stuivenberg G.A."/>
            <person name="Venema R."/>
            <person name="Chanyi R.M."/>
            <person name="Al K.F."/>
            <person name="Giguere D."/>
            <person name="Say H."/>
            <person name="Akouris P.P."/>
            <person name="Dominguez Romero S.A."/>
            <person name="Kwong A."/>
            <person name="Tai V."/>
            <person name="Koval S.F."/>
            <person name="Razvi H."/>
            <person name="Bjazevic J."/>
            <person name="Burton J.P."/>
        </authorList>
    </citation>
    <scope>NUCLEOTIDE SEQUENCE</scope>
    <source>
        <strain evidence="8">WoOx3</strain>
    </source>
</reference>
<dbReference type="EMBL" id="CP098242">
    <property type="protein sequence ID" value="WAW09237.1"/>
    <property type="molecule type" value="Genomic_DNA"/>
</dbReference>
<dbReference type="KEGG" id="ovb:NB640_08115"/>
<feature type="transmembrane region" description="Helical" evidence="6">
    <location>
        <begin position="37"/>
        <end position="54"/>
    </location>
</feature>
<dbReference type="InterPro" id="IPR000620">
    <property type="entry name" value="EamA_dom"/>
</dbReference>
<feature type="transmembrane region" description="Helical" evidence="6">
    <location>
        <begin position="124"/>
        <end position="144"/>
    </location>
</feature>
<feature type="transmembrane region" description="Helical" evidence="6">
    <location>
        <begin position="96"/>
        <end position="117"/>
    </location>
</feature>
<dbReference type="PANTHER" id="PTHR32322:SF18">
    <property type="entry name" value="S-ADENOSYLMETHIONINE_S-ADENOSYLHOMOCYSTEINE TRANSPORTER"/>
    <property type="match status" value="1"/>
</dbReference>
<evidence type="ECO:0000259" key="7">
    <source>
        <dbReference type="Pfam" id="PF00892"/>
    </source>
</evidence>
<evidence type="ECO:0000256" key="5">
    <source>
        <dbReference type="ARBA" id="ARBA00023136"/>
    </source>
</evidence>
<feature type="transmembrane region" description="Helical" evidence="6">
    <location>
        <begin position="245"/>
        <end position="264"/>
    </location>
</feature>
<feature type="domain" description="EamA" evidence="7">
    <location>
        <begin position="9"/>
        <end position="140"/>
    </location>
</feature>
<keyword evidence="5 6" id="KW-0472">Membrane</keyword>
<dbReference type="PANTHER" id="PTHR32322">
    <property type="entry name" value="INNER MEMBRANE TRANSPORTER"/>
    <property type="match status" value="1"/>
</dbReference>
<gene>
    <name evidence="8" type="ORF">NB640_08115</name>
</gene>
<dbReference type="GO" id="GO:0005886">
    <property type="term" value="C:plasma membrane"/>
    <property type="evidence" value="ECO:0007669"/>
    <property type="project" value="UniProtKB-SubCell"/>
</dbReference>
<dbReference type="InterPro" id="IPR037185">
    <property type="entry name" value="EmrE-like"/>
</dbReference>
<protein>
    <submittedName>
        <fullName evidence="8">DMT family transporter</fullName>
    </submittedName>
</protein>
<accession>A0A9E9P1U8</accession>
<dbReference type="InterPro" id="IPR050638">
    <property type="entry name" value="AA-Vitamin_Transporters"/>
</dbReference>
<feature type="transmembrane region" description="Helical" evidence="6">
    <location>
        <begin position="66"/>
        <end position="90"/>
    </location>
</feature>
<keyword evidence="9" id="KW-1185">Reference proteome</keyword>
<name>A0A9E9P1U8_9BURK</name>
<feature type="transmembrane region" description="Helical" evidence="6">
    <location>
        <begin position="214"/>
        <end position="233"/>
    </location>
</feature>
<evidence type="ECO:0000256" key="6">
    <source>
        <dbReference type="SAM" id="Phobius"/>
    </source>
</evidence>
<feature type="domain" description="EamA" evidence="7">
    <location>
        <begin position="152"/>
        <end position="286"/>
    </location>
</feature>
<keyword evidence="3 6" id="KW-0812">Transmembrane</keyword>
<proteinExistence type="predicted"/>
<dbReference type="Proteomes" id="UP001156215">
    <property type="component" value="Chromosome"/>
</dbReference>
<evidence type="ECO:0000313" key="9">
    <source>
        <dbReference type="Proteomes" id="UP001156215"/>
    </source>
</evidence>
<feature type="transmembrane region" description="Helical" evidence="6">
    <location>
        <begin position="183"/>
        <end position="202"/>
    </location>
</feature>
<evidence type="ECO:0000256" key="4">
    <source>
        <dbReference type="ARBA" id="ARBA00022989"/>
    </source>
</evidence>
<organism evidence="8 9">
    <name type="scientific">Oxalobacter vibrioformis</name>
    <dbReference type="NCBI Taxonomy" id="933080"/>
    <lineage>
        <taxon>Bacteria</taxon>
        <taxon>Pseudomonadati</taxon>
        <taxon>Pseudomonadota</taxon>
        <taxon>Betaproteobacteria</taxon>
        <taxon>Burkholderiales</taxon>
        <taxon>Oxalobacteraceae</taxon>
        <taxon>Oxalobacter</taxon>
    </lineage>
</organism>
<comment type="subcellular location">
    <subcellularLocation>
        <location evidence="1">Cell membrane</location>
        <topology evidence="1">Multi-pass membrane protein</topology>
    </subcellularLocation>
</comment>
<evidence type="ECO:0000256" key="3">
    <source>
        <dbReference type="ARBA" id="ARBA00022692"/>
    </source>
</evidence>
<keyword evidence="4 6" id="KW-1133">Transmembrane helix</keyword>
<feature type="transmembrane region" description="Helical" evidence="6">
    <location>
        <begin position="270"/>
        <end position="288"/>
    </location>
</feature>
<dbReference type="Pfam" id="PF00892">
    <property type="entry name" value="EamA"/>
    <property type="match status" value="2"/>
</dbReference>
<dbReference type="SUPFAM" id="SSF103481">
    <property type="entry name" value="Multidrug resistance efflux transporter EmrE"/>
    <property type="match status" value="2"/>
</dbReference>
<dbReference type="AlphaFoldDB" id="A0A9E9P1U8"/>
<evidence type="ECO:0000256" key="1">
    <source>
        <dbReference type="ARBA" id="ARBA00004651"/>
    </source>
</evidence>
<keyword evidence="2" id="KW-1003">Cell membrane</keyword>